<organism evidence="1">
    <name type="scientific">Blastobotrys adeninivorans</name>
    <name type="common">Yeast</name>
    <name type="synonym">Arxula adeninivorans</name>
    <dbReference type="NCBI Taxonomy" id="409370"/>
    <lineage>
        <taxon>Eukaryota</taxon>
        <taxon>Fungi</taxon>
        <taxon>Dikarya</taxon>
        <taxon>Ascomycota</taxon>
        <taxon>Saccharomycotina</taxon>
        <taxon>Dipodascomycetes</taxon>
        <taxon>Dipodascales</taxon>
        <taxon>Trichomonascaceae</taxon>
        <taxon>Blastobotrys</taxon>
    </lineage>
</organism>
<gene>
    <name evidence="1" type="ORF">GNLVRS02_ARAD1B16918g</name>
</gene>
<dbReference type="AlphaFoldDB" id="A0A060TBM9"/>
<accession>A0A060TBM9</accession>
<proteinExistence type="predicted"/>
<sequence>MPDPGPFDVSNIKFPSSRVLRGHQNMFSWQQMLHEELVALHPAFESYLLEGAVPSGFDNPHQVAFHMDQALNTVIRNNVTAAPRAMIRHIYGIAALQKLRNAYGTDVARFCIDMIRQGVAAPQNPDIGIRERVQLMVKTWQQVQGAGLTLSQLFAIFSVISFRNDHLVNLVRSGRNHAPLEAYNLEAMVEELSRIEPEAFVDTESDHVPDTREARLREMKRRTKSGRLRPRDASHRCTRCGFLGHRSAACRLDINEVERYHRIRSGHLSMWETNE</sequence>
<dbReference type="InterPro" id="IPR035179">
    <property type="entry name" value="DUF5314"/>
</dbReference>
<name>A0A060TBM9_BLAAD</name>
<reference evidence="1" key="1">
    <citation type="submission" date="2014-02" db="EMBL/GenBank/DDBJ databases">
        <authorList>
            <person name="Genoscope - CEA"/>
        </authorList>
    </citation>
    <scope>NUCLEOTIDE SEQUENCE</scope>
    <source>
        <strain evidence="1">LS3</strain>
    </source>
</reference>
<dbReference type="EMBL" id="HG937692">
    <property type="protein sequence ID" value="CDP36606.1"/>
    <property type="molecule type" value="Genomic_DNA"/>
</dbReference>
<evidence type="ECO:0000313" key="1">
    <source>
        <dbReference type="EMBL" id="CDP36606.1"/>
    </source>
</evidence>
<dbReference type="Pfam" id="PF17241">
    <property type="entry name" value="Retrotran_gag_4"/>
    <property type="match status" value="1"/>
</dbReference>
<reference evidence="1" key="2">
    <citation type="submission" date="2014-06" db="EMBL/GenBank/DDBJ databases">
        <title>The complete genome of Blastobotrys (Arxula) adeninivorans LS3 - a yeast of biotechnological interest.</title>
        <authorList>
            <person name="Kunze G."/>
            <person name="Gaillardin C."/>
            <person name="Czernicka M."/>
            <person name="Durrens P."/>
            <person name="Martin T."/>
            <person name="Boer E."/>
            <person name="Gabaldon T."/>
            <person name="Cruz J."/>
            <person name="Talla E."/>
            <person name="Marck C."/>
            <person name="Goffeau A."/>
            <person name="Barbe V."/>
            <person name="Baret P."/>
            <person name="Baronian K."/>
            <person name="Beier S."/>
            <person name="Bleykasten C."/>
            <person name="Bode R."/>
            <person name="Casaregola S."/>
            <person name="Despons L."/>
            <person name="Fairhead C."/>
            <person name="Giersberg M."/>
            <person name="Gierski P."/>
            <person name="Hahnel U."/>
            <person name="Hartmann A."/>
            <person name="Jankowska D."/>
            <person name="Jubin C."/>
            <person name="Jung P."/>
            <person name="Lafontaine I."/>
            <person name="Leh-Louis V."/>
            <person name="Lemaire M."/>
            <person name="Marcet-Houben M."/>
            <person name="Mascher M."/>
            <person name="Morel G."/>
            <person name="Richard G.-F."/>
            <person name="Riechen J."/>
            <person name="Sacerdot C."/>
            <person name="Sarkar A."/>
            <person name="Savel G."/>
            <person name="Schacherer J."/>
            <person name="Sherman D."/>
            <person name="Straub M.-L."/>
            <person name="Stein N."/>
            <person name="Thierry A."/>
            <person name="Trautwein-Schult A."/>
            <person name="Westhof E."/>
            <person name="Worch S."/>
            <person name="Dujon B."/>
            <person name="Souciet J.-L."/>
            <person name="Wincker P."/>
            <person name="Scholz U."/>
            <person name="Neuveglise N."/>
        </authorList>
    </citation>
    <scope>NUCLEOTIDE SEQUENCE</scope>
    <source>
        <strain evidence="1">LS3</strain>
    </source>
</reference>
<protein>
    <submittedName>
        <fullName evidence="1">ARAD1B16918p</fullName>
    </submittedName>
</protein>